<dbReference type="AlphaFoldDB" id="A0A6G1U1A4"/>
<name>A0A6G1U1A4_9BACT</name>
<sequence>MIFLKTSKQEILQCIGEVLEKSYGKDYYSVLPMFADTDCPMPEIFKEPSEERNKQLEDRFLYCITEAAIKDNFEELQAFLKDILERLRKSYVNLRTVGYKWLIDFLCDDKKSFLHFGIYLNQAAIFGVDAERFYKKFTNTQKHNKKRFDTNGAPIYHSLFDYSPVTSSEYIPGIFTSEEYGEQYIVVAILYKDIIYVLNEAYQYVITLDQMACMRKQFPEQCQNSLIKLVDEVKCVLCEAAINPDILIPTQAQIQEAKEVLPLDIYKKIFKLDIKTLSTTLYHEVPTKYKKAFGILIIERIKMLQCVDDIEYLVFKHITNPDELIEKVIKARFILAHINEFAMLDIIEDGKCETKHIRKGTLACLFYMWTGTQMSQSDFLEKE</sequence>
<dbReference type="Proteomes" id="UP000480425">
    <property type="component" value="Unassembled WGS sequence"/>
</dbReference>
<reference evidence="1 2" key="1">
    <citation type="submission" date="2019-09" db="EMBL/GenBank/DDBJ databases">
        <title>Distinct polysaccharide growth profiles of human intestinal Prevotella copri isolates.</title>
        <authorList>
            <person name="Fehlner-Peach H."/>
            <person name="Magnabosco C."/>
            <person name="Raghavan V."/>
            <person name="Scher J.U."/>
            <person name="Tett A."/>
            <person name="Cox L.M."/>
            <person name="Gottsegen C."/>
            <person name="Watters A."/>
            <person name="Wiltshire- Gordon J.D."/>
            <person name="Segata N."/>
            <person name="Bonneau R."/>
            <person name="Littman D.R."/>
        </authorList>
    </citation>
    <scope>NUCLEOTIDE SEQUENCE [LARGE SCALE GENOMIC DNA]</scope>
    <source>
        <strain evidence="2">iA622</strain>
    </source>
</reference>
<protein>
    <submittedName>
        <fullName evidence="1">Uncharacterized protein</fullName>
    </submittedName>
</protein>
<organism evidence="1 2">
    <name type="scientific">Segatella copri</name>
    <dbReference type="NCBI Taxonomy" id="165179"/>
    <lineage>
        <taxon>Bacteria</taxon>
        <taxon>Pseudomonadati</taxon>
        <taxon>Bacteroidota</taxon>
        <taxon>Bacteroidia</taxon>
        <taxon>Bacteroidales</taxon>
        <taxon>Prevotellaceae</taxon>
        <taxon>Segatella</taxon>
    </lineage>
</organism>
<accession>A0A6G1U1A4</accession>
<proteinExistence type="predicted"/>
<dbReference type="EMBL" id="VZCB01000062">
    <property type="protein sequence ID" value="MQN80935.1"/>
    <property type="molecule type" value="Genomic_DNA"/>
</dbReference>
<comment type="caution">
    <text evidence="1">The sequence shown here is derived from an EMBL/GenBank/DDBJ whole genome shotgun (WGS) entry which is preliminary data.</text>
</comment>
<evidence type="ECO:0000313" key="2">
    <source>
        <dbReference type="Proteomes" id="UP000480425"/>
    </source>
</evidence>
<evidence type="ECO:0000313" key="1">
    <source>
        <dbReference type="EMBL" id="MQN80935.1"/>
    </source>
</evidence>
<gene>
    <name evidence="1" type="ORF">F7D73_08210</name>
</gene>
<dbReference type="RefSeq" id="WP_153123769.1">
    <property type="nucleotide sequence ID" value="NZ_VZCB01000062.1"/>
</dbReference>